<dbReference type="PANTHER" id="PTHR35370">
    <property type="entry name" value="CYTOPLASMIC PROTEIN-RELATED-RELATED"/>
    <property type="match status" value="1"/>
</dbReference>
<dbReference type="STRING" id="1903952.BIT28_06540"/>
<dbReference type="EMBL" id="MJIL01000090">
    <property type="protein sequence ID" value="OLQ72840.1"/>
    <property type="molecule type" value="Genomic_DNA"/>
</dbReference>
<dbReference type="RefSeq" id="WP_075766857.1">
    <property type="nucleotide sequence ID" value="NZ_MJIL01000090.1"/>
</dbReference>
<dbReference type="NCBIfam" id="TIGR03359">
    <property type="entry name" value="VI_chp_6"/>
    <property type="match status" value="1"/>
</dbReference>
<dbReference type="Proteomes" id="UP000186905">
    <property type="component" value="Unassembled WGS sequence"/>
</dbReference>
<dbReference type="Pfam" id="PF05947">
    <property type="entry name" value="T6SS_TssF"/>
    <property type="match status" value="1"/>
</dbReference>
<evidence type="ECO:0000313" key="1">
    <source>
        <dbReference type="EMBL" id="OLQ72840.1"/>
    </source>
</evidence>
<reference evidence="1 2" key="1">
    <citation type="submission" date="2016-09" db="EMBL/GenBank/DDBJ databases">
        <title>Photobacterium proteolyticum sp. nov. a protease producing bacterium isolated from ocean sediments of Laizhou Bay.</title>
        <authorList>
            <person name="Li Y."/>
        </authorList>
    </citation>
    <scope>NUCLEOTIDE SEQUENCE [LARGE SCALE GENOMIC DNA]</scope>
    <source>
        <strain evidence="1 2">13-12</strain>
    </source>
</reference>
<dbReference type="OrthoDB" id="9763676at2"/>
<gene>
    <name evidence="1" type="ORF">BIT28_06540</name>
</gene>
<dbReference type="PIRSF" id="PIRSF028304">
    <property type="entry name" value="UCP028304"/>
    <property type="match status" value="1"/>
</dbReference>
<accession>A0A1Q9GEL8</accession>
<name>A0A1Q9GEL8_9GAMM</name>
<keyword evidence="2" id="KW-1185">Reference proteome</keyword>
<dbReference type="InterPro" id="IPR010272">
    <property type="entry name" value="T6SS_TssF"/>
</dbReference>
<dbReference type="PANTHER" id="PTHR35370:SF1">
    <property type="entry name" value="TYPE VI SECRETION SYSTEM COMPONENT TSSF1"/>
    <property type="match status" value="1"/>
</dbReference>
<proteinExistence type="predicted"/>
<comment type="caution">
    <text evidence="1">The sequence shown here is derived from an EMBL/GenBank/DDBJ whole genome shotgun (WGS) entry which is preliminary data.</text>
</comment>
<organism evidence="1 2">
    <name type="scientific">Photobacterium proteolyticum</name>
    <dbReference type="NCBI Taxonomy" id="1903952"/>
    <lineage>
        <taxon>Bacteria</taxon>
        <taxon>Pseudomonadati</taxon>
        <taxon>Pseudomonadota</taxon>
        <taxon>Gammaproteobacteria</taxon>
        <taxon>Vibrionales</taxon>
        <taxon>Vibrionaceae</taxon>
        <taxon>Photobacterium</taxon>
    </lineage>
</organism>
<sequence>MSESLLSYFEQELAFIRQEAGEFARRHPGSAKSLGISDDSVDDPQISRLIDSVALLNARLQQRLDDSFPQLTDSLLRLLFPHYLRPIPSYSILKMQPSEEVSARHFIPQGTQLGVSDADIESTVFRTCQDVTLFPVKLGSAHVVMAPFDAEKPAGAEHAKAMLEIQLQTTDPSILFSDLDLTSLELFLRGETQSVLRLYDHLLAGVKQVCVQYGEQRVPLGRDALQPVGFESQHQVLPYSSRSFGGFKLLTEFFTFPERFHVIALDLAQSLRYAHTNEIKIQLFLDDMAIDLSRSLGTDNFHLFCTPIVNLQSLTAEPLSVDFGHSQYPIVLDAGGQQQLQLFAIEQVLDVTEQQSCAVPPLYGEKYTGAETGLRWQLVQDWHSETTLYSSLRVADLEHLSANSESRTWLVSATCSDGAVAGQLSISSEVSCRDSISLPARLQLLRRPTKQVRIKAAEQNAWPLLAHLHFNYHTLLGADDPVAALKAMLNLYNHTESSQNMAYIAAIQGIEQEQVVAPIRISGKSCFAYGTRISVTLSTKALGGGGVELLSQLLDRFFAFFAGFNSFTQVVIVLEGTEGEHKIFPRRSGCKNML</sequence>
<evidence type="ECO:0000313" key="2">
    <source>
        <dbReference type="Proteomes" id="UP000186905"/>
    </source>
</evidence>
<dbReference type="AlphaFoldDB" id="A0A1Q9GEL8"/>
<protein>
    <submittedName>
        <fullName evidence="1">Type VI secretion protein</fullName>
    </submittedName>
</protein>